<dbReference type="Proteomes" id="UP001320766">
    <property type="component" value="Unassembled WGS sequence"/>
</dbReference>
<protein>
    <submittedName>
        <fullName evidence="4">Peptidoglycan/xylan/chitin deacetylase (PgdA/CDA1 family)</fullName>
    </submittedName>
</protein>
<reference evidence="4 5" key="1">
    <citation type="submission" date="2022-06" db="EMBL/GenBank/DDBJ databases">
        <title>Sequencing the genomes of 1000 actinobacteria strains.</title>
        <authorList>
            <person name="Klenk H.-P."/>
        </authorList>
    </citation>
    <scope>NUCLEOTIDE SEQUENCE [LARGE SCALE GENOMIC DNA]</scope>
    <source>
        <strain evidence="4 5">DSM 44170</strain>
    </source>
</reference>
<keyword evidence="5" id="KW-1185">Reference proteome</keyword>
<gene>
    <name evidence="4" type="ORF">HD595_005320</name>
</gene>
<dbReference type="PANTHER" id="PTHR34216">
    <property type="match status" value="1"/>
</dbReference>
<sequence>MIRVPILMYHSVTDRPNEETRPHSVRPSDLEEQLTYLAEGGFTPLTLGDLVSRLNKNTGMPVKPVVVTFDDGYADFHTHALPLLERHRFPATVFLTSGWVADAGADAAGRPLDDMLSWGQAREIAQTGIEIGGHSHSHPQLDQLPTEELRQELRRNKGLLEEKIGAPVATMAYPYGYSSARVRREVRKAGYFAACAVNNAIAADRHDMLAIPRLTVARHTTIGMFRRAVEGSAVPLIYLRERVLTKGYAVVRRTRYGLQRVRGNV</sequence>
<dbReference type="InterPro" id="IPR051398">
    <property type="entry name" value="Polysacch_Deacetylase"/>
</dbReference>
<evidence type="ECO:0000313" key="4">
    <source>
        <dbReference type="EMBL" id="MCP2349198.1"/>
    </source>
</evidence>
<dbReference type="PROSITE" id="PS51677">
    <property type="entry name" value="NODB"/>
    <property type="match status" value="1"/>
</dbReference>
<organism evidence="4 5">
    <name type="scientific">Nonomuraea roseoviolacea subsp. carminata</name>
    <dbReference type="NCBI Taxonomy" id="160689"/>
    <lineage>
        <taxon>Bacteria</taxon>
        <taxon>Bacillati</taxon>
        <taxon>Actinomycetota</taxon>
        <taxon>Actinomycetes</taxon>
        <taxon>Streptosporangiales</taxon>
        <taxon>Streptosporangiaceae</taxon>
        <taxon>Nonomuraea</taxon>
    </lineage>
</organism>
<dbReference type="RefSeq" id="WP_253773558.1">
    <property type="nucleotide sequence ID" value="NZ_BAAAVE010000048.1"/>
</dbReference>
<comment type="subcellular location">
    <subcellularLocation>
        <location evidence="1">Secreted</location>
    </subcellularLocation>
</comment>
<keyword evidence="2" id="KW-0732">Signal</keyword>
<evidence type="ECO:0000256" key="2">
    <source>
        <dbReference type="ARBA" id="ARBA00022729"/>
    </source>
</evidence>
<dbReference type="Pfam" id="PF01522">
    <property type="entry name" value="Polysacc_deac_1"/>
    <property type="match status" value="1"/>
</dbReference>
<evidence type="ECO:0000256" key="1">
    <source>
        <dbReference type="ARBA" id="ARBA00004613"/>
    </source>
</evidence>
<accession>A0ABT1K5C1</accession>
<dbReference type="InterPro" id="IPR002509">
    <property type="entry name" value="NODB_dom"/>
</dbReference>
<dbReference type="CDD" id="cd10918">
    <property type="entry name" value="CE4_NodB_like_5s_6s"/>
    <property type="match status" value="1"/>
</dbReference>
<evidence type="ECO:0000259" key="3">
    <source>
        <dbReference type="PROSITE" id="PS51677"/>
    </source>
</evidence>
<evidence type="ECO:0000313" key="5">
    <source>
        <dbReference type="Proteomes" id="UP001320766"/>
    </source>
</evidence>
<feature type="domain" description="NodB homology" evidence="3">
    <location>
        <begin position="63"/>
        <end position="265"/>
    </location>
</feature>
<dbReference type="InterPro" id="IPR011330">
    <property type="entry name" value="Glyco_hydro/deAcase_b/a-brl"/>
</dbReference>
<dbReference type="EMBL" id="JAMZEC010000001">
    <property type="protein sequence ID" value="MCP2349198.1"/>
    <property type="molecule type" value="Genomic_DNA"/>
</dbReference>
<comment type="caution">
    <text evidence="4">The sequence shown here is derived from an EMBL/GenBank/DDBJ whole genome shotgun (WGS) entry which is preliminary data.</text>
</comment>
<proteinExistence type="predicted"/>
<dbReference type="SUPFAM" id="SSF88713">
    <property type="entry name" value="Glycoside hydrolase/deacetylase"/>
    <property type="match status" value="1"/>
</dbReference>
<name>A0ABT1K5C1_9ACTN</name>
<dbReference type="PANTHER" id="PTHR34216:SF3">
    <property type="entry name" value="POLY-BETA-1,6-N-ACETYL-D-GLUCOSAMINE N-DEACETYLASE"/>
    <property type="match status" value="1"/>
</dbReference>
<dbReference type="Gene3D" id="3.20.20.370">
    <property type="entry name" value="Glycoside hydrolase/deacetylase"/>
    <property type="match status" value="1"/>
</dbReference>